<accession>A0AA36M8S1</accession>
<name>A0AA36M8S1_CYLNA</name>
<gene>
    <name evidence="2" type="ORF">CYNAS_LOCUS15617</name>
</gene>
<evidence type="ECO:0000313" key="3">
    <source>
        <dbReference type="Proteomes" id="UP001176961"/>
    </source>
</evidence>
<reference evidence="2" key="1">
    <citation type="submission" date="2023-07" db="EMBL/GenBank/DDBJ databases">
        <authorList>
            <consortium name="CYATHOMIX"/>
        </authorList>
    </citation>
    <scope>NUCLEOTIDE SEQUENCE</scope>
    <source>
        <strain evidence="2">N/A</strain>
    </source>
</reference>
<dbReference type="EMBL" id="CATQJL010000305">
    <property type="protein sequence ID" value="CAJ0603634.1"/>
    <property type="molecule type" value="Genomic_DNA"/>
</dbReference>
<evidence type="ECO:0000256" key="1">
    <source>
        <dbReference type="SAM" id="MobiDB-lite"/>
    </source>
</evidence>
<feature type="compositionally biased region" description="Polar residues" evidence="1">
    <location>
        <begin position="49"/>
        <end position="67"/>
    </location>
</feature>
<sequence length="102" mass="11367">MSFFKFCVAILDYTPLFFLLFSFAISTLLCTNEPPEVILSNEKVEKSNEASPETSPSQTNVRSSEANCSNVRAQIESNENQSLSGPLTDRDKILMLLDTNNL</sequence>
<comment type="caution">
    <text evidence="2">The sequence shown here is derived from an EMBL/GenBank/DDBJ whole genome shotgun (WGS) entry which is preliminary data.</text>
</comment>
<keyword evidence="3" id="KW-1185">Reference proteome</keyword>
<proteinExistence type="predicted"/>
<protein>
    <submittedName>
        <fullName evidence="2">Uncharacterized protein</fullName>
    </submittedName>
</protein>
<dbReference type="AlphaFoldDB" id="A0AA36M8S1"/>
<dbReference type="Proteomes" id="UP001176961">
    <property type="component" value="Unassembled WGS sequence"/>
</dbReference>
<feature type="region of interest" description="Disordered" evidence="1">
    <location>
        <begin position="41"/>
        <end position="67"/>
    </location>
</feature>
<evidence type="ECO:0000313" key="2">
    <source>
        <dbReference type="EMBL" id="CAJ0603634.1"/>
    </source>
</evidence>
<organism evidence="2 3">
    <name type="scientific">Cylicocyclus nassatus</name>
    <name type="common">Nematode worm</name>
    <dbReference type="NCBI Taxonomy" id="53992"/>
    <lineage>
        <taxon>Eukaryota</taxon>
        <taxon>Metazoa</taxon>
        <taxon>Ecdysozoa</taxon>
        <taxon>Nematoda</taxon>
        <taxon>Chromadorea</taxon>
        <taxon>Rhabditida</taxon>
        <taxon>Rhabditina</taxon>
        <taxon>Rhabditomorpha</taxon>
        <taxon>Strongyloidea</taxon>
        <taxon>Strongylidae</taxon>
        <taxon>Cylicocyclus</taxon>
    </lineage>
</organism>